<evidence type="ECO:0000256" key="5">
    <source>
        <dbReference type="ARBA" id="ARBA00022679"/>
    </source>
</evidence>
<evidence type="ECO:0000256" key="8">
    <source>
        <dbReference type="ARBA" id="ARBA00023052"/>
    </source>
</evidence>
<reference evidence="17" key="1">
    <citation type="submission" date="2018-10" db="EMBL/GenBank/DDBJ databases">
        <title>Population genomic analysis revealed the cold adaptation of white poplar.</title>
        <authorList>
            <person name="Liu Y.-J."/>
        </authorList>
    </citation>
    <scope>NUCLEOTIDE SEQUENCE [LARGE SCALE GENOMIC DNA]</scope>
    <source>
        <strain evidence="17">PAL-ZL1</strain>
    </source>
</reference>
<comment type="cofactor">
    <cofactor evidence="13">
        <name>thiamine diphosphate</name>
        <dbReference type="ChEBI" id="CHEBI:58937"/>
    </cofactor>
    <text evidence="13">Binds 1 thiamine pyrophosphate per subunit. During the reaction, the substrate forms a covalent intermediate with the cofactor.</text>
</comment>
<evidence type="ECO:0000256" key="6">
    <source>
        <dbReference type="ARBA" id="ARBA00022723"/>
    </source>
</evidence>
<dbReference type="EC" id="2.2.1.1" evidence="4"/>
<dbReference type="Pfam" id="PF22613">
    <property type="entry name" value="Transketolase_C_1"/>
    <property type="match status" value="1"/>
</dbReference>
<dbReference type="InterPro" id="IPR033247">
    <property type="entry name" value="Transketolase_fam"/>
</dbReference>
<dbReference type="InterPro" id="IPR009014">
    <property type="entry name" value="Transketo_C/PFOR_II"/>
</dbReference>
<name>A0A4U5R250_POPAL</name>
<evidence type="ECO:0000256" key="15">
    <source>
        <dbReference type="PIRSR" id="PIRSR605478-5"/>
    </source>
</evidence>
<evidence type="ECO:0000256" key="4">
    <source>
        <dbReference type="ARBA" id="ARBA00013152"/>
    </source>
</evidence>
<dbReference type="InterPro" id="IPR020826">
    <property type="entry name" value="Transketolase_BS"/>
</dbReference>
<protein>
    <recommendedName>
        <fullName evidence="4">transketolase</fullName>
        <ecNumber evidence="4">2.2.1.1</ecNumber>
    </recommendedName>
</protein>
<feature type="domain" description="Transketolase-like pyrimidine-binding" evidence="16">
    <location>
        <begin position="505"/>
        <end position="677"/>
    </location>
</feature>
<dbReference type="Gene3D" id="3.40.50.970">
    <property type="match status" value="2"/>
</dbReference>
<feature type="binding site" evidence="14">
    <location>
        <position position="307"/>
    </location>
    <ligand>
        <name>Mg(2+)</name>
        <dbReference type="ChEBI" id="CHEBI:18420"/>
    </ligand>
</feature>
<dbReference type="InterPro" id="IPR005474">
    <property type="entry name" value="Transketolase_N"/>
</dbReference>
<feature type="binding site" evidence="12">
    <location>
        <position position="625"/>
    </location>
    <ligand>
        <name>substrate</name>
    </ligand>
</feature>
<comment type="cofactor">
    <cofactor evidence="1">
        <name>Co(2+)</name>
        <dbReference type="ChEBI" id="CHEBI:48828"/>
    </cofactor>
</comment>
<evidence type="ECO:0000256" key="11">
    <source>
        <dbReference type="PIRSR" id="PIRSR605478-1"/>
    </source>
</evidence>
<feature type="binding site" evidence="12">
    <location>
        <position position="508"/>
    </location>
    <ligand>
        <name>substrate</name>
    </ligand>
</feature>
<feature type="binding site" evidence="13">
    <location>
        <position position="413"/>
    </location>
    <ligand>
        <name>thiamine diphosphate</name>
        <dbReference type="ChEBI" id="CHEBI:58937"/>
    </ligand>
</feature>
<feature type="binding site" evidence="12">
    <location>
        <position position="535"/>
    </location>
    <ligand>
        <name>substrate</name>
    </ligand>
</feature>
<dbReference type="PANTHER" id="PTHR43522:SF5">
    <property type="entry name" value="TRANSKETOLASE"/>
    <property type="match status" value="1"/>
</dbReference>
<keyword evidence="6 14" id="KW-0479">Metal-binding</keyword>
<dbReference type="FunFam" id="3.40.50.920:FF:000003">
    <property type="entry name" value="Transketolase"/>
    <property type="match status" value="1"/>
</dbReference>
<organism evidence="17">
    <name type="scientific">Populus alba</name>
    <name type="common">White poplar</name>
    <dbReference type="NCBI Taxonomy" id="43335"/>
    <lineage>
        <taxon>Eukaryota</taxon>
        <taxon>Viridiplantae</taxon>
        <taxon>Streptophyta</taxon>
        <taxon>Embryophyta</taxon>
        <taxon>Tracheophyta</taxon>
        <taxon>Spermatophyta</taxon>
        <taxon>Magnoliopsida</taxon>
        <taxon>eudicotyledons</taxon>
        <taxon>Gunneridae</taxon>
        <taxon>Pentapetalae</taxon>
        <taxon>rosids</taxon>
        <taxon>fabids</taxon>
        <taxon>Malpighiales</taxon>
        <taxon>Salicaceae</taxon>
        <taxon>Saliceae</taxon>
        <taxon>Populus</taxon>
    </lineage>
</organism>
<feature type="binding site" evidence="12">
    <location>
        <position position="413"/>
    </location>
    <ligand>
        <name>substrate</name>
    </ligand>
</feature>
<evidence type="ECO:0000256" key="13">
    <source>
        <dbReference type="PIRSR" id="PIRSR605478-3"/>
    </source>
</evidence>
<evidence type="ECO:0000259" key="16">
    <source>
        <dbReference type="SMART" id="SM00861"/>
    </source>
</evidence>
<evidence type="ECO:0000256" key="9">
    <source>
        <dbReference type="ARBA" id="ARBA00049473"/>
    </source>
</evidence>
<evidence type="ECO:0000256" key="3">
    <source>
        <dbReference type="ARBA" id="ARBA00011738"/>
    </source>
</evidence>
<dbReference type="NCBIfam" id="TIGR00232">
    <property type="entry name" value="tktlase_bact"/>
    <property type="match status" value="1"/>
</dbReference>
<evidence type="ECO:0000256" key="10">
    <source>
        <dbReference type="ARBA" id="ARBA00053426"/>
    </source>
</evidence>
<dbReference type="Gene3D" id="3.40.50.920">
    <property type="match status" value="1"/>
</dbReference>
<dbReference type="InterPro" id="IPR005475">
    <property type="entry name" value="Transketolase-like_Pyr-bd"/>
</dbReference>
<feature type="binding site" evidence="13">
    <location>
        <position position="308"/>
    </location>
    <ligand>
        <name>thiamine diphosphate</name>
        <dbReference type="ChEBI" id="CHEBI:58937"/>
    </ligand>
</feature>
<dbReference type="PROSITE" id="PS00802">
    <property type="entry name" value="TRANSKETOLASE_2"/>
    <property type="match status" value="1"/>
</dbReference>
<feature type="binding site" evidence="12">
    <location>
        <position position="613"/>
    </location>
    <ligand>
        <name>substrate</name>
    </ligand>
</feature>
<keyword evidence="8 13" id="KW-0786">Thiamine pyrophosphate</keyword>
<dbReference type="SMART" id="SM00861">
    <property type="entry name" value="Transket_pyr"/>
    <property type="match status" value="1"/>
</dbReference>
<comment type="caution">
    <text evidence="17">The sequence shown here is derived from an EMBL/GenBank/DDBJ whole genome shotgun (WGS) entry which is preliminary data.</text>
</comment>
<comment type="function">
    <text evidence="10">Catalyzes the reversible transfer of a two-carbon ketol group from fructose-6-phosphate or sedoheptulose-7-phosphate to glyceraldehyde-3-phosphate to yield xylulose-5-phosphate and erythrose-4-phosphate or ribose-5-phosphate, respectively. Could act as a stress sensor involved in adaptation process.</text>
</comment>
<dbReference type="InterPro" id="IPR029061">
    <property type="entry name" value="THDP-binding"/>
</dbReference>
<feature type="binding site" evidence="13">
    <location>
        <position position="589"/>
    </location>
    <ligand>
        <name>thiamine diphosphate</name>
        <dbReference type="ChEBI" id="CHEBI:58937"/>
    </ligand>
</feature>
<gene>
    <name evidence="17" type="ORF">D5086_0000018000</name>
</gene>
<comment type="subunit">
    <text evidence="3">Homodimer.</text>
</comment>
<dbReference type="InterPro" id="IPR055152">
    <property type="entry name" value="Transketolase-like_C_2"/>
</dbReference>
<keyword evidence="5" id="KW-0808">Transferase</keyword>
<comment type="cofactor">
    <cofactor evidence="14">
        <name>Mg(2+)</name>
        <dbReference type="ChEBI" id="CHEBI:18420"/>
    </cofactor>
    <text evidence="14">Binds 1 Mg(2+) ion per subunit. Can also utilize other divalent metal cations, such as Ca(2+), Mn(2+) and Co(2+).</text>
</comment>
<feature type="binding site" evidence="13">
    <location>
        <position position="337"/>
    </location>
    <ligand>
        <name>thiamine diphosphate</name>
        <dbReference type="ChEBI" id="CHEBI:58937"/>
    </ligand>
</feature>
<evidence type="ECO:0000256" key="12">
    <source>
        <dbReference type="PIRSR" id="PIRSR605478-2"/>
    </source>
</evidence>
<feature type="binding site" evidence="12">
    <location>
        <position position="177"/>
    </location>
    <ligand>
        <name>substrate</name>
    </ligand>
</feature>
<feature type="binding site" evidence="12">
    <location>
        <position position="621"/>
    </location>
    <ligand>
        <name>substrate</name>
    </ligand>
</feature>
<dbReference type="CDD" id="cd02012">
    <property type="entry name" value="TPP_TK"/>
    <property type="match status" value="1"/>
</dbReference>
<feature type="binding site" evidence="14">
    <location>
        <position position="337"/>
    </location>
    <ligand>
        <name>Mg(2+)</name>
        <dbReference type="ChEBI" id="CHEBI:18420"/>
    </ligand>
</feature>
<keyword evidence="7 14" id="KW-0460">Magnesium</keyword>
<evidence type="ECO:0000256" key="7">
    <source>
        <dbReference type="ARBA" id="ARBA00022842"/>
    </source>
</evidence>
<evidence type="ECO:0000256" key="14">
    <source>
        <dbReference type="PIRSR" id="PIRSR605478-4"/>
    </source>
</evidence>
<feature type="site" description="Important for catalytic activity" evidence="15">
    <location>
        <position position="413"/>
    </location>
</feature>
<accession>A0A4U5R250</accession>
<dbReference type="GO" id="GO:0046872">
    <property type="term" value="F:metal ion binding"/>
    <property type="evidence" value="ECO:0007669"/>
    <property type="project" value="UniProtKB-KW"/>
</dbReference>
<comment type="catalytic activity">
    <reaction evidence="9">
        <text>D-sedoheptulose 7-phosphate + D-glyceraldehyde 3-phosphate = aldehydo-D-ribose 5-phosphate + D-xylulose 5-phosphate</text>
        <dbReference type="Rhea" id="RHEA:10508"/>
        <dbReference type="ChEBI" id="CHEBI:57483"/>
        <dbReference type="ChEBI" id="CHEBI:57737"/>
        <dbReference type="ChEBI" id="CHEBI:58273"/>
        <dbReference type="ChEBI" id="CHEBI:59776"/>
        <dbReference type="EC" id="2.2.1.1"/>
    </reaction>
</comment>
<feature type="binding site" evidence="12">
    <location>
        <position position="672"/>
    </location>
    <ligand>
        <name>substrate</name>
    </ligand>
</feature>
<dbReference type="InterPro" id="IPR005478">
    <property type="entry name" value="Transketolase_bac-like"/>
</dbReference>
<feature type="active site" description="Proton donor" evidence="11">
    <location>
        <position position="562"/>
    </location>
</feature>
<feature type="binding site" evidence="13">
    <location>
        <begin position="266"/>
        <end position="268"/>
    </location>
    <ligand>
        <name>thiamine diphosphate</name>
        <dbReference type="ChEBI" id="CHEBI:58937"/>
    </ligand>
</feature>
<dbReference type="GO" id="GO:0006098">
    <property type="term" value="P:pentose-phosphate shunt"/>
    <property type="evidence" value="ECO:0007669"/>
    <property type="project" value="TreeGrafter"/>
</dbReference>
<sequence length="819" mass="90735">MVHVSMLLCNGTGTPAALNLGCHGNGSLASYLMIATLACRTICTLPFSYLVPSLLTAMDIENLVPWIIYILGTWCRSFQSISTVLDARVTCSSLKTKQSRVTKPATLSKTHKLSWQQELKQAFQQPKSQNLQTNNDSIDCNIDDIDDESFQKLVDKRCVDNVRMLIVDAVQNAQAGHPGMALGMADIGYYLYRHVMRYNPRDPKWFNRDRFVLSAGHGCLLQYVCLHLAGFESVQLEDLKRLCKLGSRTPGHPENTVTDGIEVTTGPLGQGVANAVGLALAEAHLAARFNKPDCDIVDHRTYCIMGDGCAMEGITHEAASLAAHWKLHKLTMIYDDNHNTIDGPISLAFSEDISARFKALGWNTITVDNTHDDMDSFNDALLSAFGDTEKPTFIRVKTLIGRLSRKEGTSKAHHGTFEEDDVKQMRQKVNWDSREPFHVIPMVYREMQIQTDHGEKLEKEWFSKFDYFKTNYPEEAAEFEVLLSGGLPPNWETCLPEWSVTDPVDATRGYSEKCLNQLVKVLPGLIGGSADLASSNKVYLQGSQDFQHSSFYGRNIRYGVREHAMAGISNGIALHRSGLIPFAATFLIFSDYMKNSIRLSALSHAGVIYIMTHDSIGLGEDGPTHQPIEQLAGLRAVPRLLVFRPADGNETAGAYREAITNRDAPSVIALSRQKVAANLEGTSANEVEKGGYIISDNSGKSLPDIILIGTGSELCLCEESAKMLRKEGRRVRVVSLVCWQLFNRQPKEYKEHVLPSSVSKRISVEAGSSMGWSEYVGREGIVMGVEEFGASGAYLDTFKKFGFTEENVTRVAKSLLSQY</sequence>
<dbReference type="Pfam" id="PF00456">
    <property type="entry name" value="Transketolase_N"/>
    <property type="match status" value="1"/>
</dbReference>
<dbReference type="GO" id="GO:0009570">
    <property type="term" value="C:chloroplast stroma"/>
    <property type="evidence" value="ECO:0007669"/>
    <property type="project" value="UniProtKB-ARBA"/>
</dbReference>
<dbReference type="PANTHER" id="PTHR43522">
    <property type="entry name" value="TRANSKETOLASE"/>
    <property type="match status" value="1"/>
</dbReference>
<comment type="similarity">
    <text evidence="2">Belongs to the transketolase family.</text>
</comment>
<dbReference type="STRING" id="43335.A0A4U5R250"/>
<dbReference type="Pfam" id="PF02779">
    <property type="entry name" value="Transket_pyr"/>
    <property type="match status" value="1"/>
</dbReference>
<proteinExistence type="inferred from homology"/>
<evidence type="ECO:0000313" key="17">
    <source>
        <dbReference type="EMBL" id="TKS16969.1"/>
    </source>
</evidence>
<dbReference type="SUPFAM" id="SSF52518">
    <property type="entry name" value="Thiamin diphosphate-binding fold (THDP-binding)"/>
    <property type="match status" value="2"/>
</dbReference>
<evidence type="ECO:0000256" key="2">
    <source>
        <dbReference type="ARBA" id="ARBA00007131"/>
    </source>
</evidence>
<feature type="binding site" evidence="13">
    <location>
        <position position="217"/>
    </location>
    <ligand>
        <name>thiamine diphosphate</name>
        <dbReference type="ChEBI" id="CHEBI:58937"/>
    </ligand>
</feature>
<dbReference type="EMBL" id="RCHU01000045">
    <property type="protein sequence ID" value="TKS16969.1"/>
    <property type="molecule type" value="Genomic_DNA"/>
</dbReference>
<dbReference type="AlphaFoldDB" id="A0A4U5R250"/>
<dbReference type="GO" id="GO:0004802">
    <property type="term" value="F:transketolase activity"/>
    <property type="evidence" value="ECO:0007669"/>
    <property type="project" value="UniProtKB-EC"/>
</dbReference>
<dbReference type="FunFam" id="3.40.50.970:FF:000003">
    <property type="entry name" value="Transketolase"/>
    <property type="match status" value="1"/>
</dbReference>
<feature type="site" description="Important for catalytic activity" evidence="15">
    <location>
        <position position="177"/>
    </location>
</feature>
<dbReference type="GO" id="GO:0005829">
    <property type="term" value="C:cytosol"/>
    <property type="evidence" value="ECO:0007669"/>
    <property type="project" value="TreeGrafter"/>
</dbReference>
<dbReference type="SUPFAM" id="SSF52922">
    <property type="entry name" value="TK C-terminal domain-like"/>
    <property type="match status" value="1"/>
</dbReference>
<dbReference type="FunFam" id="3.40.50.970:FF:000004">
    <property type="entry name" value="Transketolase"/>
    <property type="match status" value="1"/>
</dbReference>
<dbReference type="CDD" id="cd07033">
    <property type="entry name" value="TPP_PYR_DXS_TK_like"/>
    <property type="match status" value="1"/>
</dbReference>
<evidence type="ECO:0000256" key="1">
    <source>
        <dbReference type="ARBA" id="ARBA00001941"/>
    </source>
</evidence>